<dbReference type="EMBL" id="QFLI01000002">
    <property type="protein sequence ID" value="PXY01854.1"/>
    <property type="molecule type" value="Genomic_DNA"/>
</dbReference>
<sequence>MCLKSIVKQKVEENLAFLRKIELDSQVIDKGDFISNRLLPYLFFTNTIDKNYRIIPIFLRKNEDIVHLPLFYALALFKIYSEDFLGSLNFTNKYFHSQEINLKDLDGDISSIIGIDYLANNFVVKAGKGNIKYLDFDFVDTISSMNRYTGYYRKLEPLISSVKKYLNYIKIGKNPLELIQNMASNNFRSKNYNQGALFFTHNPRLLKSSEFKDFTINNVPFLDTIPASRVDYRLGDINFERLGSRRCKAGKEINKIKEFIAFTSLDYYDSYFEIKGERGWLNTLIFDFTKDTKYFKDIIQTISTDYSSHLDAEGIKDIYMVFNEKDIPLFRDINLDDVNYSPFLLSLDQKKELLNDLYLNEVKSIGFDIFDFDNEFKHVGNILREFCRSVHISDLFSAVLAPFYQIKKRFNSFYDENDFRDQLKSFKDEILKIQRDWFYSSEWKEKIEFIYSFIDRLQGKLNNDKLFYLLDKQITKTSNVCVVSYNDDNNDHEYFRSVTGLSDVDFYNPNSLKNVLTLFEKYEYVFAFNSSRDLSYICSLNLFRNSIYLLHNTNEKRIYQSIKENKLVEKLSDESKLSEVLNINRKTNNQQQEQIKNDLIKDEEEFDLDVFVQEILKENKGNKIYRYDSRVNRDTVTLFFKDRSSMSVSSSKYFFIHKEDLAVLKDCHVKAQDLKEGDILFVLKHDNEEFEKLIWKVAEDYPEIETILKDDQEWRRCIEDYIYQNNITKDDFSDRLKSLGYSIGGAAISTWMSSDVYQPRNLEKLITVLSELEVILMNKKDDYLTAIKTAKKLKTKLPHELQKLYIADLNDLDYTSNYEFPELTKKMYQFMDIKTISLIIK</sequence>
<evidence type="ECO:0000313" key="3">
    <source>
        <dbReference type="Proteomes" id="UP000248079"/>
    </source>
</evidence>
<dbReference type="InterPro" id="IPR056666">
    <property type="entry name" value="DrmE_C"/>
</dbReference>
<feature type="domain" description="DISARM protein DrmE C-terminal" evidence="1">
    <location>
        <begin position="638"/>
        <end position="804"/>
    </location>
</feature>
<dbReference type="Pfam" id="PF24957">
    <property type="entry name" value="DrmE_C"/>
    <property type="match status" value="1"/>
</dbReference>
<dbReference type="AlphaFoldDB" id="A0A2V4ACX0"/>
<dbReference type="RefSeq" id="WP_110359491.1">
    <property type="nucleotide sequence ID" value="NZ_QFLI01000002.1"/>
</dbReference>
<gene>
    <name evidence="2" type="ORF">DF185_04175</name>
</gene>
<organism evidence="2 3">
    <name type="scientific">Marinifilum breve</name>
    <dbReference type="NCBI Taxonomy" id="2184082"/>
    <lineage>
        <taxon>Bacteria</taxon>
        <taxon>Pseudomonadati</taxon>
        <taxon>Bacteroidota</taxon>
        <taxon>Bacteroidia</taxon>
        <taxon>Marinilabiliales</taxon>
        <taxon>Marinifilaceae</taxon>
    </lineage>
</organism>
<name>A0A2V4ACX0_9BACT</name>
<comment type="caution">
    <text evidence="2">The sequence shown here is derived from an EMBL/GenBank/DDBJ whole genome shotgun (WGS) entry which is preliminary data.</text>
</comment>
<dbReference type="Proteomes" id="UP000248079">
    <property type="component" value="Unassembled WGS sequence"/>
</dbReference>
<keyword evidence="3" id="KW-1185">Reference proteome</keyword>
<evidence type="ECO:0000313" key="2">
    <source>
        <dbReference type="EMBL" id="PXY01854.1"/>
    </source>
</evidence>
<proteinExistence type="predicted"/>
<reference evidence="2 3" key="1">
    <citation type="submission" date="2018-05" db="EMBL/GenBank/DDBJ databases">
        <title>Marinifilum breve JC075T sp. nov., a marine bacterium isolated from Yongle Blue Hole in the South China Sea.</title>
        <authorList>
            <person name="Fu T."/>
        </authorList>
    </citation>
    <scope>NUCLEOTIDE SEQUENCE [LARGE SCALE GENOMIC DNA]</scope>
    <source>
        <strain evidence="2 3">JC075</strain>
    </source>
</reference>
<protein>
    <recommendedName>
        <fullName evidence="1">DISARM protein DrmE C-terminal domain-containing protein</fullName>
    </recommendedName>
</protein>
<accession>A0A2V4ACX0</accession>
<evidence type="ECO:0000259" key="1">
    <source>
        <dbReference type="Pfam" id="PF24957"/>
    </source>
</evidence>